<keyword evidence="2" id="KW-1185">Reference proteome</keyword>
<accession>A0ABX0RC16</accession>
<evidence type="ECO:0000313" key="1">
    <source>
        <dbReference type="EMBL" id="NIF22093.1"/>
    </source>
</evidence>
<dbReference type="RefSeq" id="WP_167014499.1">
    <property type="nucleotide sequence ID" value="NZ_VWXF01000004.1"/>
</dbReference>
<name>A0ABX0RC16_9GAMM</name>
<reference evidence="1 2" key="1">
    <citation type="journal article" date="2019" name="bioRxiv">
        <title>Bacteria contribute to plant secondary compound degradation in a generalist herbivore system.</title>
        <authorList>
            <person name="Francoeur C.B."/>
            <person name="Khadempour L."/>
            <person name="Moreira-Soto R.D."/>
            <person name="Gotting K."/>
            <person name="Book A.J."/>
            <person name="Pinto-Tomas A.A."/>
            <person name="Keefover-Ring K."/>
            <person name="Currie C.R."/>
        </authorList>
    </citation>
    <scope>NUCLEOTIDE SEQUENCE [LARGE SCALE GENOMIC DNA]</scope>
    <source>
        <strain evidence="1">Acro-835</strain>
    </source>
</reference>
<dbReference type="EMBL" id="VWXF01000004">
    <property type="protein sequence ID" value="NIF22093.1"/>
    <property type="molecule type" value="Genomic_DNA"/>
</dbReference>
<evidence type="ECO:0000313" key="2">
    <source>
        <dbReference type="Proteomes" id="UP001515683"/>
    </source>
</evidence>
<protein>
    <submittedName>
        <fullName evidence="1">Uncharacterized protein</fullName>
    </submittedName>
</protein>
<organism evidence="1 2">
    <name type="scientific">Candidatus Pantoea multigeneris</name>
    <dbReference type="NCBI Taxonomy" id="2608357"/>
    <lineage>
        <taxon>Bacteria</taxon>
        <taxon>Pseudomonadati</taxon>
        <taxon>Pseudomonadota</taxon>
        <taxon>Gammaproteobacteria</taxon>
        <taxon>Enterobacterales</taxon>
        <taxon>Erwiniaceae</taxon>
        <taxon>Pantoea</taxon>
    </lineage>
</organism>
<proteinExistence type="predicted"/>
<comment type="caution">
    <text evidence="1">The sequence shown here is derived from an EMBL/GenBank/DDBJ whole genome shotgun (WGS) entry which is preliminary data.</text>
</comment>
<gene>
    <name evidence="1" type="ORF">F3J40_10840</name>
</gene>
<sequence>MSESDFTVRSVPMLLSRNKSQEWRDIVLLRSGMLMRFLKTHNLLINVEPFDENGNVKDDLVIKKSHLTDDGLELFKKVIPGWSQYLDKGGDVNNINRLIKGLEKIRNQ</sequence>
<dbReference type="Proteomes" id="UP001515683">
    <property type="component" value="Unassembled WGS sequence"/>
</dbReference>